<keyword evidence="4" id="KW-1185">Reference proteome</keyword>
<dbReference type="NCBIfam" id="TIGR00254">
    <property type="entry name" value="GGDEF"/>
    <property type="match status" value="1"/>
</dbReference>
<protein>
    <submittedName>
        <fullName evidence="3">Diguanylate cyclase</fullName>
    </submittedName>
</protein>
<gene>
    <name evidence="3" type="ORF">MSTO_49370</name>
</gene>
<keyword evidence="1" id="KW-0472">Membrane</keyword>
<dbReference type="InterPro" id="IPR043128">
    <property type="entry name" value="Rev_trsase/Diguanyl_cyclase"/>
</dbReference>
<feature type="transmembrane region" description="Helical" evidence="1">
    <location>
        <begin position="85"/>
        <end position="107"/>
    </location>
</feature>
<feature type="transmembrane region" description="Helical" evidence="1">
    <location>
        <begin position="27"/>
        <end position="47"/>
    </location>
</feature>
<reference evidence="3 4" key="1">
    <citation type="journal article" date="2019" name="Emerg. Microbes Infect.">
        <title>Comprehensive subspecies identification of 175 nontuberculous mycobacteria species based on 7547 genomic profiles.</title>
        <authorList>
            <person name="Matsumoto Y."/>
            <person name="Kinjo T."/>
            <person name="Motooka D."/>
            <person name="Nabeya D."/>
            <person name="Jung N."/>
            <person name="Uechi K."/>
            <person name="Horii T."/>
            <person name="Iida T."/>
            <person name="Fujita J."/>
            <person name="Nakamura S."/>
        </authorList>
    </citation>
    <scope>NUCLEOTIDE SEQUENCE [LARGE SCALE GENOMIC DNA]</scope>
    <source>
        <strain evidence="3 4">JCM 17783</strain>
    </source>
</reference>
<name>A0A7I7QEZ5_9MYCO</name>
<evidence type="ECO:0000259" key="2">
    <source>
        <dbReference type="PROSITE" id="PS50887"/>
    </source>
</evidence>
<dbReference type="Pfam" id="PF00990">
    <property type="entry name" value="GGDEF"/>
    <property type="match status" value="1"/>
</dbReference>
<dbReference type="PROSITE" id="PS50887">
    <property type="entry name" value="GGDEF"/>
    <property type="match status" value="1"/>
</dbReference>
<keyword evidence="1" id="KW-0812">Transmembrane</keyword>
<dbReference type="PANTHER" id="PTHR45138">
    <property type="entry name" value="REGULATORY COMPONENTS OF SENSORY TRANSDUCTION SYSTEM"/>
    <property type="match status" value="1"/>
</dbReference>
<proteinExistence type="predicted"/>
<keyword evidence="1" id="KW-1133">Transmembrane helix</keyword>
<dbReference type="GO" id="GO:0052621">
    <property type="term" value="F:diguanylate cyclase activity"/>
    <property type="evidence" value="ECO:0007669"/>
    <property type="project" value="TreeGrafter"/>
</dbReference>
<evidence type="ECO:0000256" key="1">
    <source>
        <dbReference type="SAM" id="Phobius"/>
    </source>
</evidence>
<dbReference type="CDD" id="cd01949">
    <property type="entry name" value="GGDEF"/>
    <property type="match status" value="1"/>
</dbReference>
<feature type="domain" description="GGDEF" evidence="2">
    <location>
        <begin position="220"/>
        <end position="352"/>
    </location>
</feature>
<dbReference type="SMART" id="SM00267">
    <property type="entry name" value="GGDEF"/>
    <property type="match status" value="1"/>
</dbReference>
<dbReference type="KEGG" id="msto:MSTO_49370"/>
<dbReference type="GO" id="GO:0005886">
    <property type="term" value="C:plasma membrane"/>
    <property type="evidence" value="ECO:0007669"/>
    <property type="project" value="TreeGrafter"/>
</dbReference>
<dbReference type="GO" id="GO:1902201">
    <property type="term" value="P:negative regulation of bacterial-type flagellum-dependent cell motility"/>
    <property type="evidence" value="ECO:0007669"/>
    <property type="project" value="TreeGrafter"/>
</dbReference>
<evidence type="ECO:0000313" key="4">
    <source>
        <dbReference type="Proteomes" id="UP000467130"/>
    </source>
</evidence>
<feature type="transmembrane region" description="Helical" evidence="1">
    <location>
        <begin position="155"/>
        <end position="175"/>
    </location>
</feature>
<feature type="transmembrane region" description="Helical" evidence="1">
    <location>
        <begin position="119"/>
        <end position="143"/>
    </location>
</feature>
<dbReference type="InterPro" id="IPR029787">
    <property type="entry name" value="Nucleotide_cyclase"/>
</dbReference>
<dbReference type="AlphaFoldDB" id="A0A7I7QEZ5"/>
<feature type="transmembrane region" description="Helical" evidence="1">
    <location>
        <begin position="53"/>
        <end position="73"/>
    </location>
</feature>
<dbReference type="SUPFAM" id="SSF55073">
    <property type="entry name" value="Nucleotide cyclase"/>
    <property type="match status" value="1"/>
</dbReference>
<dbReference type="Gene3D" id="3.30.70.270">
    <property type="match status" value="1"/>
</dbReference>
<dbReference type="InterPro" id="IPR050469">
    <property type="entry name" value="Diguanylate_Cyclase"/>
</dbReference>
<dbReference type="RefSeq" id="WP_163792543.1">
    <property type="nucleotide sequence ID" value="NZ_AP022587.1"/>
</dbReference>
<dbReference type="InterPro" id="IPR000160">
    <property type="entry name" value="GGDEF_dom"/>
</dbReference>
<dbReference type="Proteomes" id="UP000467130">
    <property type="component" value="Chromosome"/>
</dbReference>
<sequence>MAKQPDQFDWISAYLDGHGLLTPWRRISAVFIASFAAFPLIMLWSPAGPADHATRGVTIVASACGIAGATLRLKRWPTRRQSNSWLIVAMAGIAAALLSLSSPYVGLMGCTTFAALGGYIAYFHALPYVFVNLGVAATCALVLSYRIIASTGDAALTAASLIVVIGLNIGVPLGMQSLVHTLRTDLQSSGRDPLTGLHNRRSFNNSAYELIRVHRNTPGCYLVVAVIDLDEFKQLNDTHGHAAGDRALVAVAAALQQSSRATAVIGRAGGEEFVVADIKTTPDPARMAERMCAAVAALPFEITASIGTSSALLATGPAAAGVELIDELIRTSDAAMYEAKRAGGNQVRHYSGDSPLV</sequence>
<dbReference type="EMBL" id="AP022587">
    <property type="protein sequence ID" value="BBY24732.1"/>
    <property type="molecule type" value="Genomic_DNA"/>
</dbReference>
<accession>A0A7I7QEZ5</accession>
<dbReference type="GO" id="GO:0043709">
    <property type="term" value="P:cell adhesion involved in single-species biofilm formation"/>
    <property type="evidence" value="ECO:0007669"/>
    <property type="project" value="TreeGrafter"/>
</dbReference>
<dbReference type="PANTHER" id="PTHR45138:SF9">
    <property type="entry name" value="DIGUANYLATE CYCLASE DGCM-RELATED"/>
    <property type="match status" value="1"/>
</dbReference>
<organism evidence="3 4">
    <name type="scientific">Mycobacterium stomatepiae</name>
    <dbReference type="NCBI Taxonomy" id="470076"/>
    <lineage>
        <taxon>Bacteria</taxon>
        <taxon>Bacillati</taxon>
        <taxon>Actinomycetota</taxon>
        <taxon>Actinomycetes</taxon>
        <taxon>Mycobacteriales</taxon>
        <taxon>Mycobacteriaceae</taxon>
        <taxon>Mycobacterium</taxon>
        <taxon>Mycobacterium simiae complex</taxon>
    </lineage>
</organism>
<evidence type="ECO:0000313" key="3">
    <source>
        <dbReference type="EMBL" id="BBY24732.1"/>
    </source>
</evidence>